<accession>A0A0R3WM06</accession>
<dbReference type="OrthoDB" id="6276050at2759"/>
<dbReference type="Proteomes" id="UP000274429">
    <property type="component" value="Unassembled WGS sequence"/>
</dbReference>
<evidence type="ECO:0000313" key="4">
    <source>
        <dbReference type="WBParaSite" id="TTAC_0000179401-mRNA-1"/>
    </source>
</evidence>
<sequence length="133" mass="14341">MDRRVGYVIVALVAAVLFFLAIGYNGWGCNDSILGPKCISDKTHEVTGALLLTAAIIITIASIFLILVVTDVWAWSEITSTVTTAMAAIIAMAGVFFYLNSRNLWSPFIATTAMSLTVALAAILLFDLITFYV</sequence>
<dbReference type="EMBL" id="UYWX01000505">
    <property type="protein sequence ID" value="VDM18521.1"/>
    <property type="molecule type" value="Genomic_DNA"/>
</dbReference>
<dbReference type="AlphaFoldDB" id="A0A0R3WM06"/>
<keyword evidence="1" id="KW-0812">Transmembrane</keyword>
<evidence type="ECO:0000313" key="2">
    <source>
        <dbReference type="EMBL" id="VDM18521.1"/>
    </source>
</evidence>
<dbReference type="WBParaSite" id="TTAC_0000179401-mRNA-1">
    <property type="protein sequence ID" value="TTAC_0000179401-mRNA-1"/>
    <property type="gene ID" value="TTAC_0000179401"/>
</dbReference>
<proteinExistence type="predicted"/>
<name>A0A0R3WM06_HYDTA</name>
<reference evidence="4" key="1">
    <citation type="submission" date="2017-02" db="UniProtKB">
        <authorList>
            <consortium name="WormBaseParasite"/>
        </authorList>
    </citation>
    <scope>IDENTIFICATION</scope>
</reference>
<feature type="transmembrane region" description="Helical" evidence="1">
    <location>
        <begin position="105"/>
        <end position="129"/>
    </location>
</feature>
<evidence type="ECO:0000313" key="3">
    <source>
        <dbReference type="Proteomes" id="UP000274429"/>
    </source>
</evidence>
<keyword evidence="3" id="KW-1185">Reference proteome</keyword>
<keyword evidence="1" id="KW-1133">Transmembrane helix</keyword>
<feature type="transmembrane region" description="Helical" evidence="1">
    <location>
        <begin position="7"/>
        <end position="27"/>
    </location>
</feature>
<feature type="transmembrane region" description="Helical" evidence="1">
    <location>
        <begin position="81"/>
        <end position="99"/>
    </location>
</feature>
<protein>
    <submittedName>
        <fullName evidence="4">Expressed conserved protein</fullName>
    </submittedName>
</protein>
<reference evidence="2 3" key="2">
    <citation type="submission" date="2018-11" db="EMBL/GenBank/DDBJ databases">
        <authorList>
            <consortium name="Pathogen Informatics"/>
        </authorList>
    </citation>
    <scope>NUCLEOTIDE SEQUENCE [LARGE SCALE GENOMIC DNA]</scope>
</reference>
<evidence type="ECO:0000256" key="1">
    <source>
        <dbReference type="SAM" id="Phobius"/>
    </source>
</evidence>
<gene>
    <name evidence="2" type="ORF">TTAC_LOCUS1781</name>
</gene>
<feature type="transmembrane region" description="Helical" evidence="1">
    <location>
        <begin position="47"/>
        <end position="69"/>
    </location>
</feature>
<organism evidence="4">
    <name type="scientific">Hydatigena taeniaeformis</name>
    <name type="common">Feline tapeworm</name>
    <name type="synonym">Taenia taeniaeformis</name>
    <dbReference type="NCBI Taxonomy" id="6205"/>
    <lineage>
        <taxon>Eukaryota</taxon>
        <taxon>Metazoa</taxon>
        <taxon>Spiralia</taxon>
        <taxon>Lophotrochozoa</taxon>
        <taxon>Platyhelminthes</taxon>
        <taxon>Cestoda</taxon>
        <taxon>Eucestoda</taxon>
        <taxon>Cyclophyllidea</taxon>
        <taxon>Taeniidae</taxon>
        <taxon>Hydatigera</taxon>
    </lineage>
</organism>
<keyword evidence="1" id="KW-0472">Membrane</keyword>